<dbReference type="SUPFAM" id="SSF82714">
    <property type="entry name" value="Multidrug efflux transporter AcrB TolC docking domain, DN and DC subdomains"/>
    <property type="match status" value="1"/>
</dbReference>
<dbReference type="PANTHER" id="PTHR32063">
    <property type="match status" value="1"/>
</dbReference>
<dbReference type="InterPro" id="IPR001036">
    <property type="entry name" value="Acrflvin-R"/>
</dbReference>
<dbReference type="InterPro" id="IPR027463">
    <property type="entry name" value="AcrB_DN_DC_subdom"/>
</dbReference>
<evidence type="ECO:0000313" key="4">
    <source>
        <dbReference type="EMBL" id="CZW05110.1"/>
    </source>
</evidence>
<evidence type="ECO:0000313" key="5">
    <source>
        <dbReference type="Proteomes" id="UP000076008"/>
    </source>
</evidence>
<dbReference type="Proteomes" id="UP000076008">
    <property type="component" value="Unassembled WGS sequence"/>
</dbReference>
<dbReference type="Gene3D" id="3.30.70.1440">
    <property type="entry name" value="Multidrug efflux transporter AcrB pore domain"/>
    <property type="match status" value="1"/>
</dbReference>
<feature type="transmembrane region" description="Helical" evidence="3">
    <location>
        <begin position="251"/>
        <end position="272"/>
    </location>
</feature>
<gene>
    <name evidence="4" type="primary">bepG</name>
    <name evidence="4" type="ORF">SAMEA2273318_03857</name>
</gene>
<proteinExistence type="predicted"/>
<dbReference type="Pfam" id="PF00873">
    <property type="entry name" value="ACR_tran"/>
    <property type="match status" value="1"/>
</dbReference>
<organism evidence="4 5">
    <name type="scientific">Enterobacter cloacae</name>
    <dbReference type="NCBI Taxonomy" id="550"/>
    <lineage>
        <taxon>Bacteria</taxon>
        <taxon>Pseudomonadati</taxon>
        <taxon>Pseudomonadota</taxon>
        <taxon>Gammaproteobacteria</taxon>
        <taxon>Enterobacterales</taxon>
        <taxon>Enterobacteriaceae</taxon>
        <taxon>Enterobacter</taxon>
        <taxon>Enterobacter cloacae complex</taxon>
    </lineage>
</organism>
<reference evidence="4 5" key="1">
    <citation type="submission" date="2016-03" db="EMBL/GenBank/DDBJ databases">
        <authorList>
            <consortium name="Pathogen Informatics"/>
        </authorList>
    </citation>
    <scope>NUCLEOTIDE SEQUENCE [LARGE SCALE GENOMIC DNA]</scope>
    <source>
        <strain evidence="5">e1252</strain>
    </source>
</reference>
<dbReference type="Gene3D" id="3.30.2090.10">
    <property type="entry name" value="Multidrug efflux transporter AcrB TolC docking domain, DN and DC subdomains"/>
    <property type="match status" value="1"/>
</dbReference>
<dbReference type="EMBL" id="FJXR01000027">
    <property type="protein sequence ID" value="CZW05110.1"/>
    <property type="molecule type" value="Genomic_DNA"/>
</dbReference>
<evidence type="ECO:0000256" key="3">
    <source>
        <dbReference type="SAM" id="Phobius"/>
    </source>
</evidence>
<dbReference type="GO" id="GO:0005886">
    <property type="term" value="C:plasma membrane"/>
    <property type="evidence" value="ECO:0007669"/>
    <property type="project" value="TreeGrafter"/>
</dbReference>
<evidence type="ECO:0000256" key="2">
    <source>
        <dbReference type="ARBA" id="ARBA00022989"/>
    </source>
</evidence>
<feature type="transmembrane region" description="Helical" evidence="3">
    <location>
        <begin position="151"/>
        <end position="168"/>
    </location>
</feature>
<dbReference type="PANTHER" id="PTHR32063:SF76">
    <property type="entry name" value="EFFLUX PUMP MEMBRANE TRANSPORTER"/>
    <property type="match status" value="1"/>
</dbReference>
<feature type="transmembrane region" description="Helical" evidence="3">
    <location>
        <begin position="175"/>
        <end position="197"/>
    </location>
</feature>
<dbReference type="Gene3D" id="1.20.1640.10">
    <property type="entry name" value="Multidrug efflux transporter AcrB transmembrane domain"/>
    <property type="match status" value="1"/>
</dbReference>
<accession>A0A144R9E4</accession>
<name>A0A144R9E4_ENTCL</name>
<evidence type="ECO:0000256" key="1">
    <source>
        <dbReference type="ARBA" id="ARBA00022692"/>
    </source>
</evidence>
<keyword evidence="3" id="KW-0472">Membrane</keyword>
<keyword evidence="2 3" id="KW-1133">Transmembrane helix</keyword>
<feature type="transmembrane region" description="Helical" evidence="3">
    <location>
        <begin position="203"/>
        <end position="224"/>
    </location>
</feature>
<sequence>MPQLTLTVDRERAARLDVPVSRIFSSLQTAFGGTRAGDFSVNNRVYHVVMQNEMQWRERAEQISELFVRSNSGERVRLSNLVTITPSVGAPFLQQYNQFPSVSVSGSAADGVSSSTAMAAMGELLAENLPAGYDYAWSGMSYQEQQTGNQAIWIVLAAVVMAWLFLVAQYESWTLPASVTLSVLFAIGGALVWLWLAGYANDVYVQIGLVLLIALAAKNAILIVEFARARRMDGMAIVDAAREGASRRFRAVMMTAVSFIIGVLPMMLATGAGAQSRRIIGTTVFSGMLVATVVGILFIPALFVLFQRLREWGHGLTDSLPTARSASEPERSASRRRR</sequence>
<protein>
    <submittedName>
        <fullName evidence="4">Hydrophobe/amphiphile efflux-1 (HAE1) family protein</fullName>
    </submittedName>
</protein>
<dbReference type="AlphaFoldDB" id="A0A144R9E4"/>
<keyword evidence="1 3" id="KW-0812">Transmembrane</keyword>
<feature type="transmembrane region" description="Helical" evidence="3">
    <location>
        <begin position="284"/>
        <end position="306"/>
    </location>
</feature>
<dbReference type="GO" id="GO:0042910">
    <property type="term" value="F:xenobiotic transmembrane transporter activity"/>
    <property type="evidence" value="ECO:0007669"/>
    <property type="project" value="TreeGrafter"/>
</dbReference>
<dbReference type="SUPFAM" id="SSF82866">
    <property type="entry name" value="Multidrug efflux transporter AcrB transmembrane domain"/>
    <property type="match status" value="1"/>
</dbReference>